<dbReference type="KEGG" id="pfy:PFICI_12664"/>
<dbReference type="InterPro" id="IPR057326">
    <property type="entry name" value="KR_dom"/>
</dbReference>
<sequence length="611" mass="66626">MKLENNNPSISIGGLEPQTNDHDVSSLDRDSGLDTGGAKEIVYLKGIRFVMLASLIGIMVFIRIGIAQWLGAEVFATVGYDDKKKLFMDRFGIPADHIFYSRNTSFAKGVMRMTNDYGVDVILNSLSGEELKARWECIAPYGRFVEIGKADIISNSSLPMSCFAKNKSFAAVDLVHILESRPKLITQMMKRLLDLLSQGIISGPDPLHIFGLPDVEKAFRLMQSGTNTGRIILNSSKDDLVQDFDPVASYIVAGGFGGIGRAILTWMVGRGAKNLIVPSRSGASTQAALAIIGELAGRGVRMMAPRCDAASSNDLTALLHNCTTDMPPIKGCINAAMVLQDSVSENMSYTQWSTTIQSKVATSWNLHSLLPQDMDFFIMLSSIAGVCGSPGQSHYAAGCSFQDALARYRSATGCRGSVSVDIGRMRNIGIIAETEEYRRKRNDGAHMYTVEEPDFFALLEHYCDPCLGVLHTDHSQRIFSRWERRRTTSSPRPLFAGFNAPHLHNGSGKNSAVSTQVDVAALFQQATTPAERSAIVVEAIAAKLARTLEVALEQIDLHDSLSHYGTDSLMVVELRNWIHRDFGVGVAVFEIMGGASIMAIGDLVARKADEE</sequence>
<dbReference type="PANTHER" id="PTHR43775">
    <property type="entry name" value="FATTY ACID SYNTHASE"/>
    <property type="match status" value="1"/>
</dbReference>
<dbReference type="SUPFAM" id="SSF51735">
    <property type="entry name" value="NAD(P)-binding Rossmann-fold domains"/>
    <property type="match status" value="2"/>
</dbReference>
<keyword evidence="2" id="KW-0597">Phosphoprotein</keyword>
<keyword evidence="3" id="KW-0560">Oxidoreductase</keyword>
<dbReference type="Pfam" id="PF00550">
    <property type="entry name" value="PP-binding"/>
    <property type="match status" value="1"/>
</dbReference>
<dbReference type="Pfam" id="PF08659">
    <property type="entry name" value="KR"/>
    <property type="match status" value="1"/>
</dbReference>
<dbReference type="InterPro" id="IPR020806">
    <property type="entry name" value="PKS_PP-bd"/>
</dbReference>
<dbReference type="Gene3D" id="3.40.50.720">
    <property type="entry name" value="NAD(P)-binding Rossmann-like Domain"/>
    <property type="match status" value="1"/>
</dbReference>
<reference evidence="8" key="1">
    <citation type="journal article" date="2015" name="BMC Genomics">
        <title>Genomic and transcriptomic analysis of the endophytic fungus Pestalotiopsis fici reveals its lifestyle and high potential for synthesis of natural products.</title>
        <authorList>
            <person name="Wang X."/>
            <person name="Zhang X."/>
            <person name="Liu L."/>
            <person name="Xiang M."/>
            <person name="Wang W."/>
            <person name="Sun X."/>
            <person name="Che Y."/>
            <person name="Guo L."/>
            <person name="Liu G."/>
            <person name="Guo L."/>
            <person name="Wang C."/>
            <person name="Yin W.B."/>
            <person name="Stadler M."/>
            <person name="Zhang X."/>
            <person name="Liu X."/>
        </authorList>
    </citation>
    <scope>NUCLEOTIDE SEQUENCE [LARGE SCALE GENOMIC DNA]</scope>
    <source>
        <strain evidence="8">W106-1 / CGMCC3.15140</strain>
    </source>
</reference>
<dbReference type="OrthoDB" id="329835at2759"/>
<dbReference type="InterPro" id="IPR009081">
    <property type="entry name" value="PP-bd_ACP"/>
</dbReference>
<dbReference type="PROSITE" id="PS50075">
    <property type="entry name" value="CARRIER"/>
    <property type="match status" value="1"/>
</dbReference>
<accession>W3WPB8</accession>
<dbReference type="STRING" id="1229662.W3WPB8"/>
<evidence type="ECO:0000256" key="5">
    <source>
        <dbReference type="SAM" id="Phobius"/>
    </source>
</evidence>
<dbReference type="SMART" id="SM00822">
    <property type="entry name" value="PKS_KR"/>
    <property type="match status" value="1"/>
</dbReference>
<dbReference type="AlphaFoldDB" id="W3WPB8"/>
<keyword evidence="5" id="KW-0812">Transmembrane</keyword>
<dbReference type="Pfam" id="PF13602">
    <property type="entry name" value="ADH_zinc_N_2"/>
    <property type="match status" value="1"/>
</dbReference>
<dbReference type="GO" id="GO:0031177">
    <property type="term" value="F:phosphopantetheine binding"/>
    <property type="evidence" value="ECO:0007669"/>
    <property type="project" value="InterPro"/>
</dbReference>
<feature type="transmembrane region" description="Helical" evidence="5">
    <location>
        <begin position="49"/>
        <end position="70"/>
    </location>
</feature>
<dbReference type="InParanoid" id="W3WPB8"/>
<evidence type="ECO:0000259" key="6">
    <source>
        <dbReference type="PROSITE" id="PS50075"/>
    </source>
</evidence>
<protein>
    <recommendedName>
        <fullName evidence="6">Carrier domain-containing protein</fullName>
    </recommendedName>
</protein>
<organism evidence="7 8">
    <name type="scientific">Pestalotiopsis fici (strain W106-1 / CGMCC3.15140)</name>
    <dbReference type="NCBI Taxonomy" id="1229662"/>
    <lineage>
        <taxon>Eukaryota</taxon>
        <taxon>Fungi</taxon>
        <taxon>Dikarya</taxon>
        <taxon>Ascomycota</taxon>
        <taxon>Pezizomycotina</taxon>
        <taxon>Sordariomycetes</taxon>
        <taxon>Xylariomycetidae</taxon>
        <taxon>Amphisphaeriales</taxon>
        <taxon>Sporocadaceae</taxon>
        <taxon>Pestalotiopsis</taxon>
    </lineage>
</organism>
<evidence type="ECO:0000256" key="3">
    <source>
        <dbReference type="ARBA" id="ARBA00023002"/>
    </source>
</evidence>
<dbReference type="HOGENOM" id="CLU_000022_38_3_1"/>
<proteinExistence type="predicted"/>
<dbReference type="GO" id="GO:0006633">
    <property type="term" value="P:fatty acid biosynthetic process"/>
    <property type="evidence" value="ECO:0007669"/>
    <property type="project" value="TreeGrafter"/>
</dbReference>
<evidence type="ECO:0000313" key="8">
    <source>
        <dbReference type="Proteomes" id="UP000030651"/>
    </source>
</evidence>
<dbReference type="InterPro" id="IPR036736">
    <property type="entry name" value="ACP-like_sf"/>
</dbReference>
<feature type="compositionally biased region" description="Basic and acidic residues" evidence="4">
    <location>
        <begin position="19"/>
        <end position="32"/>
    </location>
</feature>
<keyword evidence="1" id="KW-0596">Phosphopantetheine</keyword>
<dbReference type="InterPro" id="IPR036291">
    <property type="entry name" value="NAD(P)-bd_dom_sf"/>
</dbReference>
<evidence type="ECO:0000313" key="7">
    <source>
        <dbReference type="EMBL" id="ETS75720.1"/>
    </source>
</evidence>
<evidence type="ECO:0000256" key="1">
    <source>
        <dbReference type="ARBA" id="ARBA00022450"/>
    </source>
</evidence>
<dbReference type="SMART" id="SM00823">
    <property type="entry name" value="PKS_PP"/>
    <property type="match status" value="1"/>
</dbReference>
<dbReference type="GO" id="GO:0004312">
    <property type="term" value="F:fatty acid synthase activity"/>
    <property type="evidence" value="ECO:0007669"/>
    <property type="project" value="TreeGrafter"/>
</dbReference>
<feature type="domain" description="Carrier" evidence="6">
    <location>
        <begin position="531"/>
        <end position="608"/>
    </location>
</feature>
<name>W3WPB8_PESFW</name>
<dbReference type="EMBL" id="KI912118">
    <property type="protein sequence ID" value="ETS75720.1"/>
    <property type="molecule type" value="Genomic_DNA"/>
</dbReference>
<dbReference type="CDD" id="cd05195">
    <property type="entry name" value="enoyl_red"/>
    <property type="match status" value="1"/>
</dbReference>
<dbReference type="OMA" id="MINEWEV"/>
<dbReference type="RefSeq" id="XP_007839436.1">
    <property type="nucleotide sequence ID" value="XM_007841245.1"/>
</dbReference>
<feature type="compositionally biased region" description="Polar residues" evidence="4">
    <location>
        <begin position="1"/>
        <end position="10"/>
    </location>
</feature>
<dbReference type="Gene3D" id="1.10.1200.10">
    <property type="entry name" value="ACP-like"/>
    <property type="match status" value="1"/>
</dbReference>
<keyword evidence="5" id="KW-0472">Membrane</keyword>
<keyword evidence="8" id="KW-1185">Reference proteome</keyword>
<dbReference type="GeneID" id="19277677"/>
<dbReference type="Gene3D" id="3.90.180.10">
    <property type="entry name" value="Medium-chain alcohol dehydrogenases, catalytic domain"/>
    <property type="match status" value="1"/>
</dbReference>
<dbReference type="InterPro" id="IPR050091">
    <property type="entry name" value="PKS_NRPS_Biosynth_Enz"/>
</dbReference>
<dbReference type="SUPFAM" id="SSF47336">
    <property type="entry name" value="ACP-like"/>
    <property type="match status" value="1"/>
</dbReference>
<dbReference type="eggNOG" id="KOG1202">
    <property type="taxonomic scope" value="Eukaryota"/>
</dbReference>
<dbReference type="Proteomes" id="UP000030651">
    <property type="component" value="Unassembled WGS sequence"/>
</dbReference>
<dbReference type="PANTHER" id="PTHR43775:SF29">
    <property type="entry name" value="ASPERFURANONE POLYKETIDE SYNTHASE AFOG-RELATED"/>
    <property type="match status" value="1"/>
</dbReference>
<dbReference type="GO" id="GO:0044550">
    <property type="term" value="P:secondary metabolite biosynthetic process"/>
    <property type="evidence" value="ECO:0007669"/>
    <property type="project" value="TreeGrafter"/>
</dbReference>
<evidence type="ECO:0000256" key="4">
    <source>
        <dbReference type="SAM" id="MobiDB-lite"/>
    </source>
</evidence>
<dbReference type="InterPro" id="IPR020843">
    <property type="entry name" value="ER"/>
</dbReference>
<keyword evidence="5" id="KW-1133">Transmembrane helix</keyword>
<gene>
    <name evidence="7" type="ORF">PFICI_12664</name>
</gene>
<feature type="region of interest" description="Disordered" evidence="4">
    <location>
        <begin position="1"/>
        <end position="32"/>
    </location>
</feature>
<dbReference type="InterPro" id="IPR013968">
    <property type="entry name" value="PKS_KR"/>
</dbReference>
<evidence type="ECO:0000256" key="2">
    <source>
        <dbReference type="ARBA" id="ARBA00022553"/>
    </source>
</evidence>
<dbReference type="GO" id="GO:0016491">
    <property type="term" value="F:oxidoreductase activity"/>
    <property type="evidence" value="ECO:0007669"/>
    <property type="project" value="UniProtKB-KW"/>
</dbReference>
<dbReference type="SMART" id="SM00829">
    <property type="entry name" value="PKS_ER"/>
    <property type="match status" value="1"/>
</dbReference>